<evidence type="ECO:0000256" key="5">
    <source>
        <dbReference type="ARBA" id="ARBA00023136"/>
    </source>
</evidence>
<feature type="compositionally biased region" description="Low complexity" evidence="7">
    <location>
        <begin position="249"/>
        <end position="283"/>
    </location>
</feature>
<evidence type="ECO:0000256" key="3">
    <source>
        <dbReference type="ARBA" id="ARBA00022692"/>
    </source>
</evidence>
<gene>
    <name evidence="8" type="ORF">LAESUDRAFT_760665</name>
</gene>
<dbReference type="PANTHER" id="PTHR12300:SF161">
    <property type="entry name" value="RECEPTOR EXPRESSION-ENHANCING PROTEIN"/>
    <property type="match status" value="1"/>
</dbReference>
<dbReference type="AlphaFoldDB" id="A0A165DHZ0"/>
<keyword evidence="4" id="KW-1133">Transmembrane helix</keyword>
<keyword evidence="9" id="KW-1185">Reference proteome</keyword>
<evidence type="ECO:0000256" key="2">
    <source>
        <dbReference type="ARBA" id="ARBA00008573"/>
    </source>
</evidence>
<evidence type="ECO:0000256" key="1">
    <source>
        <dbReference type="ARBA" id="ARBA00004141"/>
    </source>
</evidence>
<dbReference type="RefSeq" id="XP_040762662.1">
    <property type="nucleotide sequence ID" value="XM_040912781.1"/>
</dbReference>
<dbReference type="InParanoid" id="A0A165DHZ0"/>
<protein>
    <recommendedName>
        <fullName evidence="6">Protein YOP1</fullName>
    </recommendedName>
</protein>
<name>A0A165DHZ0_9APHY</name>
<sequence length="335" mass="36927">MLLLYFTTRIISGTAAFLYPGYASYKTLSQRPASEEELERWLMYWSVLGCIVAVEYMAEWLVSWYVVSKDVMQLPHPERWPVAFDRLPLYYPIKTVFLLYLSLPQTAGAAYLYRQHLRPFFASHEREIDSALAKFKAYIYASLQRMLRAAWAHVTSNLGQSNVSIGAEAPIAENAAANAGAPPTLGDPMSGPAQLMRGLWANYGPGIIASGTIFLTQAQTSAARAQKRAERTELSEPQPYDVGDDDVDVGTSAAKASSSVPMPSASSSSRRSSESSSIRQRSGSGTGKSTFEEVEIPSDMEGEGHPVVPSQTKRTSWFSWGSSYVERGYENVKTD</sequence>
<evidence type="ECO:0000256" key="6">
    <source>
        <dbReference type="RuleBase" id="RU362006"/>
    </source>
</evidence>
<dbReference type="PANTHER" id="PTHR12300">
    <property type="entry name" value="HVA22-LIKE PROTEINS"/>
    <property type="match status" value="1"/>
</dbReference>
<dbReference type="GO" id="GO:0016020">
    <property type="term" value="C:membrane"/>
    <property type="evidence" value="ECO:0007669"/>
    <property type="project" value="UniProtKB-SubCell"/>
</dbReference>
<comment type="similarity">
    <text evidence="2 6">Belongs to the DP1 family.</text>
</comment>
<dbReference type="GeneID" id="63829809"/>
<comment type="subcellular location">
    <subcellularLocation>
        <location evidence="1 6">Membrane</location>
        <topology evidence="1 6">Multi-pass membrane protein</topology>
    </subcellularLocation>
</comment>
<evidence type="ECO:0000313" key="8">
    <source>
        <dbReference type="EMBL" id="KZT04922.1"/>
    </source>
</evidence>
<dbReference type="Pfam" id="PF03134">
    <property type="entry name" value="TB2_DP1_HVA22"/>
    <property type="match status" value="2"/>
</dbReference>
<proteinExistence type="inferred from homology"/>
<organism evidence="8 9">
    <name type="scientific">Laetiporus sulphureus 93-53</name>
    <dbReference type="NCBI Taxonomy" id="1314785"/>
    <lineage>
        <taxon>Eukaryota</taxon>
        <taxon>Fungi</taxon>
        <taxon>Dikarya</taxon>
        <taxon>Basidiomycota</taxon>
        <taxon>Agaricomycotina</taxon>
        <taxon>Agaricomycetes</taxon>
        <taxon>Polyporales</taxon>
        <taxon>Laetiporus</taxon>
    </lineage>
</organism>
<dbReference type="EMBL" id="KV427633">
    <property type="protein sequence ID" value="KZT04922.1"/>
    <property type="molecule type" value="Genomic_DNA"/>
</dbReference>
<feature type="region of interest" description="Disordered" evidence="7">
    <location>
        <begin position="225"/>
        <end position="315"/>
    </location>
</feature>
<evidence type="ECO:0000256" key="7">
    <source>
        <dbReference type="SAM" id="MobiDB-lite"/>
    </source>
</evidence>
<dbReference type="OrthoDB" id="434647at2759"/>
<evidence type="ECO:0000313" key="9">
    <source>
        <dbReference type="Proteomes" id="UP000076871"/>
    </source>
</evidence>
<dbReference type="Proteomes" id="UP000076871">
    <property type="component" value="Unassembled WGS sequence"/>
</dbReference>
<keyword evidence="5" id="KW-0472">Membrane</keyword>
<evidence type="ECO:0000256" key="4">
    <source>
        <dbReference type="ARBA" id="ARBA00022989"/>
    </source>
</evidence>
<feature type="compositionally biased region" description="Acidic residues" evidence="7">
    <location>
        <begin position="292"/>
        <end position="301"/>
    </location>
</feature>
<accession>A0A165DHZ0</accession>
<reference evidence="8 9" key="1">
    <citation type="journal article" date="2016" name="Mol. Biol. Evol.">
        <title>Comparative Genomics of Early-Diverging Mushroom-Forming Fungi Provides Insights into the Origins of Lignocellulose Decay Capabilities.</title>
        <authorList>
            <person name="Nagy L.G."/>
            <person name="Riley R."/>
            <person name="Tritt A."/>
            <person name="Adam C."/>
            <person name="Daum C."/>
            <person name="Floudas D."/>
            <person name="Sun H."/>
            <person name="Yadav J.S."/>
            <person name="Pangilinan J."/>
            <person name="Larsson K.H."/>
            <person name="Matsuura K."/>
            <person name="Barry K."/>
            <person name="Labutti K."/>
            <person name="Kuo R."/>
            <person name="Ohm R.A."/>
            <person name="Bhattacharya S.S."/>
            <person name="Shirouzu T."/>
            <person name="Yoshinaga Y."/>
            <person name="Martin F.M."/>
            <person name="Grigoriev I.V."/>
            <person name="Hibbett D.S."/>
        </authorList>
    </citation>
    <scope>NUCLEOTIDE SEQUENCE [LARGE SCALE GENOMIC DNA]</scope>
    <source>
        <strain evidence="8 9">93-53</strain>
    </source>
</reference>
<keyword evidence="3" id="KW-0812">Transmembrane</keyword>
<dbReference type="InterPro" id="IPR004345">
    <property type="entry name" value="TB2_DP1_HVA22"/>
</dbReference>